<reference evidence="2" key="1">
    <citation type="journal article" date="2020" name="mSystems">
        <title>Genome- and Community-Level Interaction Insights into Carbon Utilization and Element Cycling Functions of Hydrothermarchaeota in Hydrothermal Sediment.</title>
        <authorList>
            <person name="Zhou Z."/>
            <person name="Liu Y."/>
            <person name="Xu W."/>
            <person name="Pan J."/>
            <person name="Luo Z.H."/>
            <person name="Li M."/>
        </authorList>
    </citation>
    <scope>NUCLEOTIDE SEQUENCE [LARGE SCALE GENOMIC DNA]</scope>
    <source>
        <strain evidence="2">HyVt-493</strain>
    </source>
</reference>
<feature type="chain" id="PRO_5030551169" evidence="1">
    <location>
        <begin position="31"/>
        <end position="181"/>
    </location>
</feature>
<dbReference type="AlphaFoldDB" id="A0A7V2WW85"/>
<protein>
    <submittedName>
        <fullName evidence="2">VWA domain-containing protein</fullName>
    </submittedName>
</protein>
<proteinExistence type="predicted"/>
<sequence length="181" mass="19906">MNNKSTMLKKISLPLIVANLLVLLTTSCGSNIESKEQAFAEIHKLVEKEIRPSYNENRVRANIQLTKTNLLSMLPDLAEYPLALNVSDSASTEVVEIFTSSEKAGKGRDGIYIEMANQFNQLGKKTSAGKRAVINVRKIASGLGAQFMLAHQYIPDAYSPSNFLWADMLNANGIKTETIAE</sequence>
<dbReference type="PROSITE" id="PS51257">
    <property type="entry name" value="PROKAR_LIPOPROTEIN"/>
    <property type="match status" value="1"/>
</dbReference>
<name>A0A7V2WW85_LEUMU</name>
<evidence type="ECO:0000256" key="1">
    <source>
        <dbReference type="SAM" id="SignalP"/>
    </source>
</evidence>
<feature type="non-terminal residue" evidence="2">
    <location>
        <position position="181"/>
    </location>
</feature>
<comment type="caution">
    <text evidence="2">The sequence shown here is derived from an EMBL/GenBank/DDBJ whole genome shotgun (WGS) entry which is preliminary data.</text>
</comment>
<organism evidence="2">
    <name type="scientific">Leucothrix mucor</name>
    <dbReference type="NCBI Taxonomy" id="45248"/>
    <lineage>
        <taxon>Bacteria</taxon>
        <taxon>Pseudomonadati</taxon>
        <taxon>Pseudomonadota</taxon>
        <taxon>Gammaproteobacteria</taxon>
        <taxon>Thiotrichales</taxon>
        <taxon>Thiotrichaceae</taxon>
        <taxon>Leucothrix</taxon>
    </lineage>
</organism>
<keyword evidence="1" id="KW-0732">Signal</keyword>
<accession>A0A7V2WW85</accession>
<dbReference type="Proteomes" id="UP000885750">
    <property type="component" value="Unassembled WGS sequence"/>
</dbReference>
<feature type="signal peptide" evidence="1">
    <location>
        <begin position="1"/>
        <end position="30"/>
    </location>
</feature>
<dbReference type="EMBL" id="DRMS01000473">
    <property type="protein sequence ID" value="HFC93619.1"/>
    <property type="molecule type" value="Genomic_DNA"/>
</dbReference>
<evidence type="ECO:0000313" key="2">
    <source>
        <dbReference type="EMBL" id="HFC93619.1"/>
    </source>
</evidence>
<gene>
    <name evidence="2" type="ORF">ENJ51_12495</name>
</gene>